<protein>
    <submittedName>
        <fullName evidence="5">Uncharacterized protein (TIGR00369 family)</fullName>
    </submittedName>
</protein>
<reference evidence="5 6" key="1">
    <citation type="submission" date="2023-07" db="EMBL/GenBank/DDBJ databases">
        <title>Genomic Encyclopedia of Type Strains, Phase IV (KMG-IV): sequencing the most valuable type-strain genomes for metagenomic binning, comparative biology and taxonomic classification.</title>
        <authorList>
            <person name="Goeker M."/>
        </authorList>
    </citation>
    <scope>NUCLEOTIDE SEQUENCE [LARGE SCALE GENOMIC DNA]</scope>
    <source>
        <strain evidence="5 6">DSM 18695</strain>
    </source>
</reference>
<evidence type="ECO:0000256" key="3">
    <source>
        <dbReference type="SAM" id="MobiDB-lite"/>
    </source>
</evidence>
<keyword evidence="6" id="KW-1185">Reference proteome</keyword>
<evidence type="ECO:0000313" key="6">
    <source>
        <dbReference type="Proteomes" id="UP001228905"/>
    </source>
</evidence>
<organism evidence="5 6">
    <name type="scientific">Caulobacter ginsengisoli</name>
    <dbReference type="NCBI Taxonomy" id="400775"/>
    <lineage>
        <taxon>Bacteria</taxon>
        <taxon>Pseudomonadati</taxon>
        <taxon>Pseudomonadota</taxon>
        <taxon>Alphaproteobacteria</taxon>
        <taxon>Caulobacterales</taxon>
        <taxon>Caulobacteraceae</taxon>
        <taxon>Caulobacter</taxon>
    </lineage>
</organism>
<dbReference type="PANTHER" id="PTHR21660">
    <property type="entry name" value="THIOESTERASE SUPERFAMILY MEMBER-RELATED"/>
    <property type="match status" value="1"/>
</dbReference>
<dbReference type="Pfam" id="PF03061">
    <property type="entry name" value="4HBT"/>
    <property type="match status" value="1"/>
</dbReference>
<dbReference type="PANTHER" id="PTHR21660:SF1">
    <property type="entry name" value="ACYL-COENZYME A THIOESTERASE 13"/>
    <property type="match status" value="1"/>
</dbReference>
<keyword evidence="2" id="KW-0378">Hydrolase</keyword>
<dbReference type="CDD" id="cd03443">
    <property type="entry name" value="PaaI_thioesterase"/>
    <property type="match status" value="1"/>
</dbReference>
<feature type="region of interest" description="Disordered" evidence="3">
    <location>
        <begin position="1"/>
        <end position="21"/>
    </location>
</feature>
<comment type="similarity">
    <text evidence="1">Belongs to the thioesterase PaaI family.</text>
</comment>
<dbReference type="RefSeq" id="WP_307346644.1">
    <property type="nucleotide sequence ID" value="NZ_JAUSVS010000001.1"/>
</dbReference>
<sequence length="143" mass="15863">MSENERVPEPPAGFESSARGPYTTHNGPFFHRFNEDGGFEHAFFGLKRHCNGMGIVHGGMLATFMDGLLARAVHRATGGASVTIHLSLDYLSMARAGEWVFGDAHVTRKTKDMVFVEGRIRVGEKQVMRASGIFKTMHRKIDL</sequence>
<proteinExistence type="inferred from homology"/>
<dbReference type="InterPro" id="IPR029069">
    <property type="entry name" value="HotDog_dom_sf"/>
</dbReference>
<name>A0ABU0IMG8_9CAUL</name>
<dbReference type="Proteomes" id="UP001228905">
    <property type="component" value="Unassembled WGS sequence"/>
</dbReference>
<dbReference type="Gene3D" id="3.10.129.10">
    <property type="entry name" value="Hotdog Thioesterase"/>
    <property type="match status" value="1"/>
</dbReference>
<dbReference type="EMBL" id="JAUSVS010000001">
    <property type="protein sequence ID" value="MDQ0463192.1"/>
    <property type="molecule type" value="Genomic_DNA"/>
</dbReference>
<evidence type="ECO:0000259" key="4">
    <source>
        <dbReference type="Pfam" id="PF03061"/>
    </source>
</evidence>
<comment type="caution">
    <text evidence="5">The sequence shown here is derived from an EMBL/GenBank/DDBJ whole genome shotgun (WGS) entry which is preliminary data.</text>
</comment>
<feature type="domain" description="Thioesterase" evidence="4">
    <location>
        <begin position="53"/>
        <end position="126"/>
    </location>
</feature>
<gene>
    <name evidence="5" type="ORF">QO010_000940</name>
</gene>
<evidence type="ECO:0000313" key="5">
    <source>
        <dbReference type="EMBL" id="MDQ0463192.1"/>
    </source>
</evidence>
<evidence type="ECO:0000256" key="2">
    <source>
        <dbReference type="ARBA" id="ARBA00022801"/>
    </source>
</evidence>
<accession>A0ABU0IMG8</accession>
<dbReference type="InterPro" id="IPR006683">
    <property type="entry name" value="Thioestr_dom"/>
</dbReference>
<evidence type="ECO:0000256" key="1">
    <source>
        <dbReference type="ARBA" id="ARBA00008324"/>
    </source>
</evidence>
<dbReference type="SUPFAM" id="SSF54637">
    <property type="entry name" value="Thioesterase/thiol ester dehydrase-isomerase"/>
    <property type="match status" value="1"/>
</dbReference>
<dbReference type="InterPro" id="IPR039298">
    <property type="entry name" value="ACOT13"/>
</dbReference>